<protein>
    <recommendedName>
        <fullName evidence="3">Replication protein A OB domain-containing protein</fullName>
    </recommendedName>
</protein>
<organism evidence="1 2">
    <name type="scientific">Triticum turgidum subsp. durum</name>
    <name type="common">Durum wheat</name>
    <name type="synonym">Triticum durum</name>
    <dbReference type="NCBI Taxonomy" id="4567"/>
    <lineage>
        <taxon>Eukaryota</taxon>
        <taxon>Viridiplantae</taxon>
        <taxon>Streptophyta</taxon>
        <taxon>Embryophyta</taxon>
        <taxon>Tracheophyta</taxon>
        <taxon>Spermatophyta</taxon>
        <taxon>Magnoliopsida</taxon>
        <taxon>Liliopsida</taxon>
        <taxon>Poales</taxon>
        <taxon>Poaceae</taxon>
        <taxon>BOP clade</taxon>
        <taxon>Pooideae</taxon>
        <taxon>Triticodae</taxon>
        <taxon>Triticeae</taxon>
        <taxon>Triticinae</taxon>
        <taxon>Triticum</taxon>
    </lineage>
</organism>
<dbReference type="Gramene" id="TRITD1Bv1G183180.1">
    <property type="protein sequence ID" value="TRITD1Bv1G183180.1"/>
    <property type="gene ID" value="TRITD1Bv1G183180"/>
</dbReference>
<gene>
    <name evidence="1" type="ORF">TRITD_1Bv1G183180</name>
</gene>
<name>A0A9R0R356_TRITD</name>
<dbReference type="EMBL" id="LT934112">
    <property type="protein sequence ID" value="VAH21026.1"/>
    <property type="molecule type" value="Genomic_DNA"/>
</dbReference>
<dbReference type="Gene3D" id="2.40.50.140">
    <property type="entry name" value="Nucleic acid-binding proteins"/>
    <property type="match status" value="1"/>
</dbReference>
<evidence type="ECO:0008006" key="3">
    <source>
        <dbReference type="Google" id="ProtNLM"/>
    </source>
</evidence>
<dbReference type="PANTHER" id="PTHR47165">
    <property type="entry name" value="OS03G0429900 PROTEIN"/>
    <property type="match status" value="1"/>
</dbReference>
<evidence type="ECO:0000313" key="1">
    <source>
        <dbReference type="EMBL" id="VAH21026.1"/>
    </source>
</evidence>
<evidence type="ECO:0000313" key="2">
    <source>
        <dbReference type="Proteomes" id="UP000324705"/>
    </source>
</evidence>
<dbReference type="AlphaFoldDB" id="A0A9R0R356"/>
<reference evidence="1 2" key="1">
    <citation type="submission" date="2017-09" db="EMBL/GenBank/DDBJ databases">
        <authorList>
            <consortium name="International Durum Wheat Genome Sequencing Consortium (IDWGSC)"/>
            <person name="Milanesi L."/>
        </authorList>
    </citation>
    <scope>NUCLEOTIDE SEQUENCE [LARGE SCALE GENOMIC DNA]</scope>
    <source>
        <strain evidence="2">cv. Svevo</strain>
    </source>
</reference>
<sequence>MLQFKHNTKVHHLETRGTNIPKFSFNFCPFDNLPEKDTFAKPLQDIIGVISHVGPFDYASQTSTNKLRKIKIRNLDEQTQEIRLWDHHGETFYEEAVLKKSQEGIVVGIFAGLTAGSFLGNCSNILS</sequence>
<dbReference type="SUPFAM" id="SSF50249">
    <property type="entry name" value="Nucleic acid-binding proteins"/>
    <property type="match status" value="1"/>
</dbReference>
<keyword evidence="2" id="KW-1185">Reference proteome</keyword>
<dbReference type="PANTHER" id="PTHR47165:SF4">
    <property type="entry name" value="OS03G0429900 PROTEIN"/>
    <property type="match status" value="1"/>
</dbReference>
<accession>A0A9R0R356</accession>
<dbReference type="InterPro" id="IPR012340">
    <property type="entry name" value="NA-bd_OB-fold"/>
</dbReference>
<dbReference type="Proteomes" id="UP000324705">
    <property type="component" value="Chromosome 1B"/>
</dbReference>
<proteinExistence type="predicted"/>